<dbReference type="SUPFAM" id="SSF48592">
    <property type="entry name" value="GroEL equatorial domain-like"/>
    <property type="match status" value="1"/>
</dbReference>
<dbReference type="GO" id="GO:0140662">
    <property type="term" value="F:ATP-dependent protein folding chaperone"/>
    <property type="evidence" value="ECO:0007669"/>
    <property type="project" value="InterPro"/>
</dbReference>
<evidence type="ECO:0000256" key="1">
    <source>
        <dbReference type="ARBA" id="ARBA00006607"/>
    </source>
</evidence>
<dbReference type="CDD" id="cd03344">
    <property type="entry name" value="GroEL"/>
    <property type="match status" value="1"/>
</dbReference>
<dbReference type="SUPFAM" id="SSF52029">
    <property type="entry name" value="GroEL apical domain-like"/>
    <property type="match status" value="1"/>
</dbReference>
<dbReference type="NCBIfam" id="NF009488">
    <property type="entry name" value="PRK12850.1"/>
    <property type="match status" value="1"/>
</dbReference>
<keyword evidence="2" id="KW-0143">Chaperone</keyword>
<dbReference type="InterPro" id="IPR002423">
    <property type="entry name" value="Cpn60/GroEL/TCP-1"/>
</dbReference>
<evidence type="ECO:0000313" key="5">
    <source>
        <dbReference type="Proteomes" id="UP000249390"/>
    </source>
</evidence>
<evidence type="ECO:0000256" key="2">
    <source>
        <dbReference type="ARBA" id="ARBA00023186"/>
    </source>
</evidence>
<dbReference type="NCBIfam" id="NF000592">
    <property type="entry name" value="PRK00013.1"/>
    <property type="match status" value="1"/>
</dbReference>
<dbReference type="SUPFAM" id="SSF54849">
    <property type="entry name" value="GroEL-intermediate domain like"/>
    <property type="match status" value="2"/>
</dbReference>
<dbReference type="InterPro" id="IPR027410">
    <property type="entry name" value="TCP-1-like_intermed_sf"/>
</dbReference>
<protein>
    <submittedName>
        <fullName evidence="4">Uncharacterized protein</fullName>
    </submittedName>
</protein>
<sequence>MSLSLFSCSQFFSAIPFSQEANDKPNSLSFWRRKVNRRFEVSAGAKRIVYGRECREGLLIGINKLADAVSITLGPKGRNVVLSEEDAVKVINDGVTISRAIELSDTVENAGVMLVQEVAAKTNSLAGDGTTTAIVLAREMIKAGLLAASYGANPVSLKRGMERTVKELINVLKNNSFPVKGNNDIKAIATISSGNDECIGGIVADAIEKIGSDGIIVIESSTSTETTIIVEEGMKIEKGGFMSPHFITNKVKSTVEFENARVLVTDQKISTIKEIVPLLEKVIQLSVPLLIIADDLSWKVLETLVTNKMQGMLTVAAVKCPGFGVGKKALLQDISFMTGADFLSGDLGLTLEGATSDQLGIARKITITKSSTTIVADPSTKPEIQARILQMKKDLAEAESKYMSEKLSERIAKLCGGVAVIKVGAHTELELEDRKLRIEDAKHATFAAMKEGIVPGGGATYVHLSRQIPIVKSFLEDPDEHIGAGIVKQALLAPAKLIATNAGFDGEVAVQKILASDSRMGFNAMNGKYEDLLAAGVIDPCRVLRCALESSVSVAGRVLTAQAIMVDKTKKPKPSVPELPGITC</sequence>
<dbReference type="Gene3D" id="3.50.7.10">
    <property type="entry name" value="GroEL"/>
    <property type="match status" value="1"/>
</dbReference>
<dbReference type="EMBL" id="NQVE01000076">
    <property type="protein sequence ID" value="RAL49786.1"/>
    <property type="molecule type" value="Genomic_DNA"/>
</dbReference>
<dbReference type="NCBIfam" id="NF009489">
    <property type="entry name" value="PRK12851.1"/>
    <property type="match status" value="1"/>
</dbReference>
<comment type="caution">
    <text evidence="4">The sequence shown here is derived from an EMBL/GenBank/DDBJ whole genome shotgun (WGS) entry which is preliminary data.</text>
</comment>
<dbReference type="InterPro" id="IPR027409">
    <property type="entry name" value="GroEL-like_apical_dom_sf"/>
</dbReference>
<comment type="similarity">
    <text evidence="1 3">Belongs to the chaperonin (HSP60) family.</text>
</comment>
<reference evidence="4 5" key="1">
    <citation type="submission" date="2018-06" db="EMBL/GenBank/DDBJ databases">
        <title>The Genome of Cuscuta australis (Dodder) Provides Insight into the Evolution of Plant Parasitism.</title>
        <authorList>
            <person name="Liu H."/>
        </authorList>
    </citation>
    <scope>NUCLEOTIDE SEQUENCE [LARGE SCALE GENOMIC DNA]</scope>
    <source>
        <strain evidence="5">cv. Yunnan</strain>
        <tissue evidence="4">Vines</tissue>
    </source>
</reference>
<dbReference type="InterPro" id="IPR027413">
    <property type="entry name" value="GROEL-like_equatorial_sf"/>
</dbReference>
<proteinExistence type="inferred from homology"/>
<dbReference type="Proteomes" id="UP000249390">
    <property type="component" value="Unassembled WGS sequence"/>
</dbReference>
<dbReference type="AlphaFoldDB" id="A0A328DWX4"/>
<accession>A0A328DWX4</accession>
<dbReference type="FunFam" id="3.50.7.10:FF:000001">
    <property type="entry name" value="60 kDa chaperonin"/>
    <property type="match status" value="1"/>
</dbReference>
<name>A0A328DWX4_9ASTE</name>
<dbReference type="Gene3D" id="1.10.560.10">
    <property type="entry name" value="GroEL-like equatorial domain"/>
    <property type="match status" value="1"/>
</dbReference>
<dbReference type="Gene3D" id="3.30.260.10">
    <property type="entry name" value="TCP-1-like chaperonin intermediate domain"/>
    <property type="match status" value="1"/>
</dbReference>
<organism evidence="4 5">
    <name type="scientific">Cuscuta australis</name>
    <dbReference type="NCBI Taxonomy" id="267555"/>
    <lineage>
        <taxon>Eukaryota</taxon>
        <taxon>Viridiplantae</taxon>
        <taxon>Streptophyta</taxon>
        <taxon>Embryophyta</taxon>
        <taxon>Tracheophyta</taxon>
        <taxon>Spermatophyta</taxon>
        <taxon>Magnoliopsida</taxon>
        <taxon>eudicotyledons</taxon>
        <taxon>Gunneridae</taxon>
        <taxon>Pentapetalae</taxon>
        <taxon>asterids</taxon>
        <taxon>lamiids</taxon>
        <taxon>Solanales</taxon>
        <taxon>Convolvulaceae</taxon>
        <taxon>Cuscuteae</taxon>
        <taxon>Cuscuta</taxon>
        <taxon>Cuscuta subgen. Grammica</taxon>
        <taxon>Cuscuta sect. Cleistogrammica</taxon>
    </lineage>
</organism>
<dbReference type="Pfam" id="PF00118">
    <property type="entry name" value="Cpn60_TCP1"/>
    <property type="match status" value="1"/>
</dbReference>
<evidence type="ECO:0000313" key="4">
    <source>
        <dbReference type="EMBL" id="RAL49786.1"/>
    </source>
</evidence>
<dbReference type="GO" id="GO:0042026">
    <property type="term" value="P:protein refolding"/>
    <property type="evidence" value="ECO:0007669"/>
    <property type="project" value="InterPro"/>
</dbReference>
<dbReference type="GO" id="GO:0005524">
    <property type="term" value="F:ATP binding"/>
    <property type="evidence" value="ECO:0007669"/>
    <property type="project" value="InterPro"/>
</dbReference>
<gene>
    <name evidence="4" type="ORF">DM860_002077</name>
</gene>
<dbReference type="PRINTS" id="PR00298">
    <property type="entry name" value="CHAPERONIN60"/>
</dbReference>
<dbReference type="PANTHER" id="PTHR45633">
    <property type="entry name" value="60 KDA HEAT SHOCK PROTEIN, MITOCHONDRIAL"/>
    <property type="match status" value="1"/>
</dbReference>
<dbReference type="InterPro" id="IPR001844">
    <property type="entry name" value="Cpn60/GroEL"/>
</dbReference>
<evidence type="ECO:0000256" key="3">
    <source>
        <dbReference type="RuleBase" id="RU000418"/>
    </source>
</evidence>
<dbReference type="NCBIfam" id="TIGR02348">
    <property type="entry name" value="GroEL"/>
    <property type="match status" value="1"/>
</dbReference>
<dbReference type="NCBIfam" id="NF009487">
    <property type="entry name" value="PRK12849.1"/>
    <property type="match status" value="1"/>
</dbReference>
<keyword evidence="5" id="KW-1185">Reference proteome</keyword>